<keyword evidence="6" id="KW-0067">ATP-binding</keyword>
<keyword evidence="3" id="KW-0808">Transferase</keyword>
<name>B4R6W4_DROSI</name>
<dbReference type="CDD" id="cd07852">
    <property type="entry name" value="STKc_MAPK15-like"/>
    <property type="match status" value="1"/>
</dbReference>
<dbReference type="InterPro" id="IPR008271">
    <property type="entry name" value="Ser/Thr_kinase_AS"/>
</dbReference>
<dbReference type="Proteomes" id="UP000000304">
    <property type="component" value="Chromosome X"/>
</dbReference>
<keyword evidence="4" id="KW-0547">Nucleotide-binding</keyword>
<dbReference type="PROSITE" id="PS50011">
    <property type="entry name" value="PROTEIN_KINASE_DOM"/>
    <property type="match status" value="1"/>
</dbReference>
<dbReference type="GO" id="GO:0035082">
    <property type="term" value="P:axoneme assembly"/>
    <property type="evidence" value="ECO:0007669"/>
    <property type="project" value="EnsemblMetazoa"/>
</dbReference>
<dbReference type="Gene3D" id="1.10.510.10">
    <property type="entry name" value="Transferase(Phosphotransferase) domain 1"/>
    <property type="match status" value="1"/>
</dbReference>
<feature type="region of interest" description="Disordered" evidence="9">
    <location>
        <begin position="362"/>
        <end position="416"/>
    </location>
</feature>
<dbReference type="GO" id="GO:0045792">
    <property type="term" value="P:negative regulation of cell size"/>
    <property type="evidence" value="ECO:0007669"/>
    <property type="project" value="EnsemblMetazoa"/>
</dbReference>
<dbReference type="Pfam" id="PF00069">
    <property type="entry name" value="Pkinase"/>
    <property type="match status" value="1"/>
</dbReference>
<dbReference type="EC" id="2.7.11.24" evidence="1"/>
<evidence type="ECO:0000313" key="11">
    <source>
        <dbReference type="EMBL" id="EDX17494.1"/>
    </source>
</evidence>
<dbReference type="GO" id="GO:0005635">
    <property type="term" value="C:nuclear envelope"/>
    <property type="evidence" value="ECO:0007669"/>
    <property type="project" value="EnsemblMetazoa"/>
</dbReference>
<evidence type="ECO:0000256" key="2">
    <source>
        <dbReference type="ARBA" id="ARBA00022527"/>
    </source>
</evidence>
<dbReference type="Gene3D" id="3.30.200.20">
    <property type="entry name" value="Phosphorylase Kinase, domain 1"/>
    <property type="match status" value="1"/>
</dbReference>
<dbReference type="InterPro" id="IPR000719">
    <property type="entry name" value="Prot_kinase_dom"/>
</dbReference>
<evidence type="ECO:0000256" key="3">
    <source>
        <dbReference type="ARBA" id="ARBA00022679"/>
    </source>
</evidence>
<dbReference type="STRING" id="7240.B4R6W4"/>
<evidence type="ECO:0000256" key="8">
    <source>
        <dbReference type="ARBA" id="ARBA00048312"/>
    </source>
</evidence>
<accession>B4R6W4</accession>
<keyword evidence="5" id="KW-0418">Kinase</keyword>
<organism evidence="11 12">
    <name type="scientific">Drosophila simulans</name>
    <name type="common">Fruit fly</name>
    <dbReference type="NCBI Taxonomy" id="7240"/>
    <lineage>
        <taxon>Eukaryota</taxon>
        <taxon>Metazoa</taxon>
        <taxon>Ecdysozoa</taxon>
        <taxon>Arthropoda</taxon>
        <taxon>Hexapoda</taxon>
        <taxon>Insecta</taxon>
        <taxon>Pterygota</taxon>
        <taxon>Neoptera</taxon>
        <taxon>Endopterygota</taxon>
        <taxon>Diptera</taxon>
        <taxon>Brachycera</taxon>
        <taxon>Muscomorpha</taxon>
        <taxon>Ephydroidea</taxon>
        <taxon>Drosophilidae</taxon>
        <taxon>Drosophila</taxon>
        <taxon>Sophophora</taxon>
    </lineage>
</organism>
<protein>
    <recommendedName>
        <fullName evidence="1">mitogen-activated protein kinase</fullName>
        <ecNumber evidence="1">2.7.11.24</ecNumber>
    </recommendedName>
</protein>
<evidence type="ECO:0000256" key="9">
    <source>
        <dbReference type="SAM" id="MobiDB-lite"/>
    </source>
</evidence>
<feature type="compositionally biased region" description="Low complexity" evidence="9">
    <location>
        <begin position="363"/>
        <end position="376"/>
    </location>
</feature>
<evidence type="ECO:0000256" key="7">
    <source>
        <dbReference type="ARBA" id="ARBA00047592"/>
    </source>
</evidence>
<dbReference type="PROSITE" id="PS01351">
    <property type="entry name" value="MAPK"/>
    <property type="match status" value="1"/>
</dbReference>
<dbReference type="PANTHER" id="PTHR24055">
    <property type="entry name" value="MITOGEN-ACTIVATED PROTEIN KINASE"/>
    <property type="match status" value="1"/>
</dbReference>
<dbReference type="InterPro" id="IPR050117">
    <property type="entry name" value="MAPK"/>
</dbReference>
<dbReference type="GO" id="GO:0005789">
    <property type="term" value="C:endoplasmic reticulum membrane"/>
    <property type="evidence" value="ECO:0007669"/>
    <property type="project" value="EnsemblMetazoa"/>
</dbReference>
<gene>
    <name evidence="11" type="primary">Dsim\GD16072</name>
    <name evidence="11" type="ORF">Dsim_GD16072</name>
</gene>
<dbReference type="OMA" id="CCDDAIS"/>
<dbReference type="FunFam" id="3.30.200.20:FF:000166">
    <property type="entry name" value="Mitogen-activated protein kinase"/>
    <property type="match status" value="1"/>
</dbReference>
<dbReference type="PhylomeDB" id="B4R6W4"/>
<dbReference type="GO" id="GO:0050709">
    <property type="term" value="P:negative regulation of protein secretion"/>
    <property type="evidence" value="ECO:0007669"/>
    <property type="project" value="EnsemblMetazoa"/>
</dbReference>
<sequence length="954" mass="108476">MANYQAAHAQERRIQELDQTVESIFDVRKRMGKGAYGIVWKATDRRTKNTVALKKVFDAFRDETDAQRTYREVIFLRAFRCHPNIVRLLDIFKASNNLDFYLVFEFMESDLHNVIKRGNVLKDVHKRFVMYQLINAIKFIHSGNVIHRDLKPSNILIDSKCRLKVADFGLARTLSSRRIYDDLEQDGMLTDYVATRWYRAPEILVASRNYTKGIDMWGLGCILGEMIRQKPLFQGTSTVNQIEKIVTSLPNVTKLDIASIGPSFGSVLLSRNIQRDRRYSLDEMMKNCCDDGISLVKALLVLNPHNRLTAKAAIRHPYVSRFQYASAEMDFHMDIVPPLKDHMRYDVDQYRNSLYELIDRETSGSARTVSNSTSSSNRDELAKPVRVTKQTRTISAKQSTTSPVERKKEPSSVEVTQSRRNIKLLGSAHKAKSTEINRTESAVTQAYIASTPAAAAPPAAAAASAATAPGAGRKSGEKSVHKCRHNNAAIQRELAAVAAAAAVVRRKKSTWQPQAKSQGKFHTEAKAHAQNTIQTHKDNMKDSPPRMMQKSQSQMDAKEPIPQHRYSNKLCQEKKSKEKHHMLCITRDTFPSDAKHRQHMEILQREERRQMKRELELKDNQRRRKEAENDPLKIKRKVCEHTEKKADESLSKVCEILSTAGASAVIDLTYSHWEEGYNLVRTLGIGYVRLERIMRPFLDMFGDFMRQKRANNVAMVFMNARDAGEAMQQMLIGYPFRTLIMDASQTDPGQHFLERIRSLRPAPTYIAIFARAAAMNGIFEKVQKAGLFQRPLEWHFVFLDTRDRVFKYRRQAELCTRFTLSPRAICRSMPMPDLYCGSGFTMQRAMLLNVLRSLINAAQVSPGYPTAIYQDCNATASSSEVGDPLEKDDYNWLDMVHWSNFLAYATPSPQIQGQFQRPVPGLTFAVNISAGYYSSEHEAKTDLAAWSSVGESGS</sequence>
<dbReference type="GO" id="GO:0034198">
    <property type="term" value="P:cellular response to amino acid starvation"/>
    <property type="evidence" value="ECO:0007669"/>
    <property type="project" value="EnsemblMetazoa"/>
</dbReference>
<dbReference type="GO" id="GO:1905349">
    <property type="term" value="P:ciliary transition zone assembly"/>
    <property type="evidence" value="ECO:0007669"/>
    <property type="project" value="EnsemblMetazoa"/>
</dbReference>
<dbReference type="GO" id="GO:0004707">
    <property type="term" value="F:MAP kinase activity"/>
    <property type="evidence" value="ECO:0007669"/>
    <property type="project" value="UniProtKB-EC"/>
</dbReference>
<dbReference type="AlphaFoldDB" id="B4R6W4"/>
<proteinExistence type="predicted"/>
<evidence type="ECO:0000256" key="5">
    <source>
        <dbReference type="ARBA" id="ARBA00022777"/>
    </source>
</evidence>
<keyword evidence="2" id="KW-0723">Serine/threonine-protein kinase</keyword>
<evidence type="ECO:0000256" key="1">
    <source>
        <dbReference type="ARBA" id="ARBA00012411"/>
    </source>
</evidence>
<dbReference type="PROSITE" id="PS00108">
    <property type="entry name" value="PROTEIN_KINASE_ST"/>
    <property type="match status" value="1"/>
</dbReference>
<dbReference type="GO" id="GO:0034389">
    <property type="term" value="P:lipid droplet organization"/>
    <property type="evidence" value="ECO:0007669"/>
    <property type="project" value="EnsemblMetazoa"/>
</dbReference>
<dbReference type="GO" id="GO:0036064">
    <property type="term" value="C:ciliary basal body"/>
    <property type="evidence" value="ECO:0007669"/>
    <property type="project" value="EnsemblMetazoa"/>
</dbReference>
<dbReference type="InterPro" id="IPR003527">
    <property type="entry name" value="MAP_kinase_CS"/>
</dbReference>
<evidence type="ECO:0000256" key="4">
    <source>
        <dbReference type="ARBA" id="ARBA00022741"/>
    </source>
</evidence>
<dbReference type="InterPro" id="IPR011009">
    <property type="entry name" value="Kinase-like_dom_sf"/>
</dbReference>
<dbReference type="EMBL" id="CM000366">
    <property type="protein sequence ID" value="EDX17494.1"/>
    <property type="molecule type" value="Genomic_DNA"/>
</dbReference>
<evidence type="ECO:0000259" key="10">
    <source>
        <dbReference type="PROSITE" id="PS50011"/>
    </source>
</evidence>
<dbReference type="FunFam" id="1.10.510.10:FF:000238">
    <property type="entry name" value="Mitogen-activated protein kinase"/>
    <property type="match status" value="1"/>
</dbReference>
<dbReference type="GO" id="GO:0106310">
    <property type="term" value="F:protein serine kinase activity"/>
    <property type="evidence" value="ECO:0007669"/>
    <property type="project" value="RHEA"/>
</dbReference>
<dbReference type="GO" id="GO:0005524">
    <property type="term" value="F:ATP binding"/>
    <property type="evidence" value="ECO:0007669"/>
    <property type="project" value="UniProtKB-KW"/>
</dbReference>
<evidence type="ECO:0000313" key="12">
    <source>
        <dbReference type="Proteomes" id="UP000000304"/>
    </source>
</evidence>
<evidence type="ECO:0000256" key="6">
    <source>
        <dbReference type="ARBA" id="ARBA00022840"/>
    </source>
</evidence>
<comment type="catalytic activity">
    <reaction evidence="8">
        <text>L-seryl-[protein] + ATP = O-phospho-L-seryl-[protein] + ADP + H(+)</text>
        <dbReference type="Rhea" id="RHEA:17989"/>
        <dbReference type="Rhea" id="RHEA-COMP:9863"/>
        <dbReference type="Rhea" id="RHEA-COMP:11604"/>
        <dbReference type="ChEBI" id="CHEBI:15378"/>
        <dbReference type="ChEBI" id="CHEBI:29999"/>
        <dbReference type="ChEBI" id="CHEBI:30616"/>
        <dbReference type="ChEBI" id="CHEBI:83421"/>
        <dbReference type="ChEBI" id="CHEBI:456216"/>
        <dbReference type="EC" id="2.7.11.24"/>
    </reaction>
</comment>
<reference evidence="11 12" key="1">
    <citation type="journal article" date="2007" name="Nature">
        <title>Evolution of genes and genomes on the Drosophila phylogeny.</title>
        <authorList>
            <consortium name="Drosophila 12 Genomes Consortium"/>
            <person name="Clark A.G."/>
            <person name="Eisen M.B."/>
            <person name="Smith D.R."/>
            <person name="Bergman C.M."/>
            <person name="Oliver B."/>
            <person name="Markow T.A."/>
            <person name="Kaufman T.C."/>
            <person name="Kellis M."/>
            <person name="Gelbart W."/>
            <person name="Iyer V.N."/>
            <person name="Pollard D.A."/>
            <person name="Sackton T.B."/>
            <person name="Larracuente A.M."/>
            <person name="Singh N.D."/>
            <person name="Abad J.P."/>
            <person name="Abt D.N."/>
            <person name="Adryan B."/>
            <person name="Aguade M."/>
            <person name="Akashi H."/>
            <person name="Anderson W.W."/>
            <person name="Aquadro C.F."/>
            <person name="Ardell D.H."/>
            <person name="Arguello R."/>
            <person name="Artieri C.G."/>
            <person name="Barbash D.A."/>
            <person name="Barker D."/>
            <person name="Barsanti P."/>
            <person name="Batterham P."/>
            <person name="Batzoglou S."/>
            <person name="Begun D."/>
            <person name="Bhutkar A."/>
            <person name="Blanco E."/>
            <person name="Bosak S.A."/>
            <person name="Bradley R.K."/>
            <person name="Brand A.D."/>
            <person name="Brent M.R."/>
            <person name="Brooks A.N."/>
            <person name="Brown R.H."/>
            <person name="Butlin R.K."/>
            <person name="Caggese C."/>
            <person name="Calvi B.R."/>
            <person name="Bernardo de Carvalho A."/>
            <person name="Caspi A."/>
            <person name="Castrezana S."/>
            <person name="Celniker S.E."/>
            <person name="Chang J.L."/>
            <person name="Chapple C."/>
            <person name="Chatterji S."/>
            <person name="Chinwalla A."/>
            <person name="Civetta A."/>
            <person name="Clifton S.W."/>
            <person name="Comeron J.M."/>
            <person name="Costello J.C."/>
            <person name="Coyne J.A."/>
            <person name="Daub J."/>
            <person name="David R.G."/>
            <person name="Delcher A.L."/>
            <person name="Delehaunty K."/>
            <person name="Do C.B."/>
            <person name="Ebling H."/>
            <person name="Edwards K."/>
            <person name="Eickbush T."/>
            <person name="Evans J.D."/>
            <person name="Filipski A."/>
            <person name="Findeiss S."/>
            <person name="Freyhult E."/>
            <person name="Fulton L."/>
            <person name="Fulton R."/>
            <person name="Garcia A.C."/>
            <person name="Gardiner A."/>
            <person name="Garfield D.A."/>
            <person name="Garvin B.E."/>
            <person name="Gibson G."/>
            <person name="Gilbert D."/>
            <person name="Gnerre S."/>
            <person name="Godfrey J."/>
            <person name="Good R."/>
            <person name="Gotea V."/>
            <person name="Gravely B."/>
            <person name="Greenberg A.J."/>
            <person name="Griffiths-Jones S."/>
            <person name="Gross S."/>
            <person name="Guigo R."/>
            <person name="Gustafson E.A."/>
            <person name="Haerty W."/>
            <person name="Hahn M.W."/>
            <person name="Halligan D.L."/>
            <person name="Halpern A.L."/>
            <person name="Halter G.M."/>
            <person name="Han M.V."/>
            <person name="Heger A."/>
            <person name="Hillier L."/>
            <person name="Hinrichs A.S."/>
            <person name="Holmes I."/>
            <person name="Hoskins R.A."/>
            <person name="Hubisz M.J."/>
            <person name="Hultmark D."/>
            <person name="Huntley M.A."/>
            <person name="Jaffe D.B."/>
            <person name="Jagadeeshan S."/>
            <person name="Jeck W.R."/>
            <person name="Johnson J."/>
            <person name="Jones C.D."/>
            <person name="Jordan W.C."/>
            <person name="Karpen G.H."/>
            <person name="Kataoka E."/>
            <person name="Keightley P.D."/>
            <person name="Kheradpour P."/>
            <person name="Kirkness E.F."/>
            <person name="Koerich L.B."/>
            <person name="Kristiansen K."/>
            <person name="Kudrna D."/>
            <person name="Kulathinal R.J."/>
            <person name="Kumar S."/>
            <person name="Kwok R."/>
            <person name="Lander E."/>
            <person name="Langley C.H."/>
            <person name="Lapoint R."/>
            <person name="Lazzaro B.P."/>
            <person name="Lee S.J."/>
            <person name="Levesque L."/>
            <person name="Li R."/>
            <person name="Lin C.F."/>
            <person name="Lin M.F."/>
            <person name="Lindblad-Toh K."/>
            <person name="Llopart A."/>
            <person name="Long M."/>
            <person name="Low L."/>
            <person name="Lozovsky E."/>
            <person name="Lu J."/>
            <person name="Luo M."/>
            <person name="Machado C.A."/>
            <person name="Makalowski W."/>
            <person name="Marzo M."/>
            <person name="Matsuda M."/>
            <person name="Matzkin L."/>
            <person name="McAllister B."/>
            <person name="McBride C.S."/>
            <person name="McKernan B."/>
            <person name="McKernan K."/>
            <person name="Mendez-Lago M."/>
            <person name="Minx P."/>
            <person name="Mollenhauer M.U."/>
            <person name="Montooth K."/>
            <person name="Mount S.M."/>
            <person name="Mu X."/>
            <person name="Myers E."/>
            <person name="Negre B."/>
            <person name="Newfeld S."/>
            <person name="Nielsen R."/>
            <person name="Noor M.A."/>
            <person name="O'Grady P."/>
            <person name="Pachter L."/>
            <person name="Papaceit M."/>
            <person name="Parisi M.J."/>
            <person name="Parisi M."/>
            <person name="Parts L."/>
            <person name="Pedersen J.S."/>
            <person name="Pesole G."/>
            <person name="Phillippy A.M."/>
            <person name="Ponting C.P."/>
            <person name="Pop M."/>
            <person name="Porcelli D."/>
            <person name="Powell J.R."/>
            <person name="Prohaska S."/>
            <person name="Pruitt K."/>
            <person name="Puig M."/>
            <person name="Quesneville H."/>
            <person name="Ram K.R."/>
            <person name="Rand D."/>
            <person name="Rasmussen M.D."/>
            <person name="Reed L.K."/>
            <person name="Reenan R."/>
            <person name="Reily A."/>
            <person name="Remington K.A."/>
            <person name="Rieger T.T."/>
            <person name="Ritchie M.G."/>
            <person name="Robin C."/>
            <person name="Rogers Y.H."/>
            <person name="Rohde C."/>
            <person name="Rozas J."/>
            <person name="Rubenfield M.J."/>
            <person name="Ruiz A."/>
            <person name="Russo S."/>
            <person name="Salzberg S.L."/>
            <person name="Sanchez-Gracia A."/>
            <person name="Saranga D.J."/>
            <person name="Sato H."/>
            <person name="Schaeffer S.W."/>
            <person name="Schatz M.C."/>
            <person name="Schlenke T."/>
            <person name="Schwartz R."/>
            <person name="Segarra C."/>
            <person name="Singh R.S."/>
            <person name="Sirot L."/>
            <person name="Sirota M."/>
            <person name="Sisneros N.B."/>
            <person name="Smith C.D."/>
            <person name="Smith T.F."/>
            <person name="Spieth J."/>
            <person name="Stage D.E."/>
            <person name="Stark A."/>
            <person name="Stephan W."/>
            <person name="Strausberg R.L."/>
            <person name="Strempel S."/>
            <person name="Sturgill D."/>
            <person name="Sutton G."/>
            <person name="Sutton G.G."/>
            <person name="Tao W."/>
            <person name="Teichmann S."/>
            <person name="Tobari Y.N."/>
            <person name="Tomimura Y."/>
            <person name="Tsolas J.M."/>
            <person name="Valente V.L."/>
            <person name="Venter E."/>
            <person name="Venter J.C."/>
            <person name="Vicario S."/>
            <person name="Vieira F.G."/>
            <person name="Vilella A.J."/>
            <person name="Villasante A."/>
            <person name="Walenz B."/>
            <person name="Wang J."/>
            <person name="Wasserman M."/>
            <person name="Watts T."/>
            <person name="Wilson D."/>
            <person name="Wilson R.K."/>
            <person name="Wing R.A."/>
            <person name="Wolfner M.F."/>
            <person name="Wong A."/>
            <person name="Wong G.K."/>
            <person name="Wu C.I."/>
            <person name="Wu G."/>
            <person name="Yamamoto D."/>
            <person name="Yang H.P."/>
            <person name="Yang S.P."/>
            <person name="Yorke J.A."/>
            <person name="Yoshida K."/>
            <person name="Zdobnov E."/>
            <person name="Zhang P."/>
            <person name="Zhang Y."/>
            <person name="Zimin A.V."/>
            <person name="Baldwin J."/>
            <person name="Abdouelleil A."/>
            <person name="Abdulkadir J."/>
            <person name="Abebe A."/>
            <person name="Abera B."/>
            <person name="Abreu J."/>
            <person name="Acer S.C."/>
            <person name="Aftuck L."/>
            <person name="Alexander A."/>
            <person name="An P."/>
            <person name="Anderson E."/>
            <person name="Anderson S."/>
            <person name="Arachi H."/>
            <person name="Azer M."/>
            <person name="Bachantsang P."/>
            <person name="Barry A."/>
            <person name="Bayul T."/>
            <person name="Berlin A."/>
            <person name="Bessette D."/>
            <person name="Bloom T."/>
            <person name="Blye J."/>
            <person name="Boguslavskiy L."/>
            <person name="Bonnet C."/>
            <person name="Boukhgalter B."/>
            <person name="Bourzgui I."/>
            <person name="Brown A."/>
            <person name="Cahill P."/>
            <person name="Channer S."/>
            <person name="Cheshatsang Y."/>
            <person name="Chuda L."/>
            <person name="Citroen M."/>
            <person name="Collymore A."/>
            <person name="Cooke P."/>
            <person name="Costello M."/>
            <person name="D'Aco K."/>
            <person name="Daza R."/>
            <person name="De Haan G."/>
            <person name="DeGray S."/>
            <person name="DeMaso C."/>
            <person name="Dhargay N."/>
            <person name="Dooley K."/>
            <person name="Dooley E."/>
            <person name="Doricent M."/>
            <person name="Dorje P."/>
            <person name="Dorjee K."/>
            <person name="Dupes A."/>
            <person name="Elong R."/>
            <person name="Falk J."/>
            <person name="Farina A."/>
            <person name="Faro S."/>
            <person name="Ferguson D."/>
            <person name="Fisher S."/>
            <person name="Foley C.D."/>
            <person name="Franke A."/>
            <person name="Friedrich D."/>
            <person name="Gadbois L."/>
            <person name="Gearin G."/>
            <person name="Gearin C.R."/>
            <person name="Giannoukos G."/>
            <person name="Goode T."/>
            <person name="Graham J."/>
            <person name="Grandbois E."/>
            <person name="Grewal S."/>
            <person name="Gyaltsen K."/>
            <person name="Hafez N."/>
            <person name="Hagos B."/>
            <person name="Hall J."/>
            <person name="Henson C."/>
            <person name="Hollinger A."/>
            <person name="Honan T."/>
            <person name="Huard M.D."/>
            <person name="Hughes L."/>
            <person name="Hurhula B."/>
            <person name="Husby M.E."/>
            <person name="Kamat A."/>
            <person name="Kanga B."/>
            <person name="Kashin S."/>
            <person name="Khazanovich D."/>
            <person name="Kisner P."/>
            <person name="Lance K."/>
            <person name="Lara M."/>
            <person name="Lee W."/>
            <person name="Lennon N."/>
            <person name="Letendre F."/>
            <person name="LeVine R."/>
            <person name="Lipovsky A."/>
            <person name="Liu X."/>
            <person name="Liu J."/>
            <person name="Liu S."/>
            <person name="Lokyitsang T."/>
            <person name="Lokyitsang Y."/>
            <person name="Lubonja R."/>
            <person name="Lui A."/>
            <person name="MacDonald P."/>
            <person name="Magnisalis V."/>
            <person name="Maru K."/>
            <person name="Matthews C."/>
            <person name="McCusker W."/>
            <person name="McDonough S."/>
            <person name="Mehta T."/>
            <person name="Meldrim J."/>
            <person name="Meneus L."/>
            <person name="Mihai O."/>
            <person name="Mihalev A."/>
            <person name="Mihova T."/>
            <person name="Mittelman R."/>
            <person name="Mlenga V."/>
            <person name="Montmayeur A."/>
            <person name="Mulrain L."/>
            <person name="Navidi A."/>
            <person name="Naylor J."/>
            <person name="Negash T."/>
            <person name="Nguyen T."/>
            <person name="Nguyen N."/>
            <person name="Nicol R."/>
            <person name="Norbu C."/>
            <person name="Norbu N."/>
            <person name="Novod N."/>
            <person name="O'Neill B."/>
            <person name="Osman S."/>
            <person name="Markiewicz E."/>
            <person name="Oyono O.L."/>
            <person name="Patti C."/>
            <person name="Phunkhang P."/>
            <person name="Pierre F."/>
            <person name="Priest M."/>
            <person name="Raghuraman S."/>
            <person name="Rege F."/>
            <person name="Reyes R."/>
            <person name="Rise C."/>
            <person name="Rogov P."/>
            <person name="Ross K."/>
            <person name="Ryan E."/>
            <person name="Settipalli S."/>
            <person name="Shea T."/>
            <person name="Sherpa N."/>
            <person name="Shi L."/>
            <person name="Shih D."/>
            <person name="Sparrow T."/>
            <person name="Spaulding J."/>
            <person name="Stalker J."/>
            <person name="Stange-Thomann N."/>
            <person name="Stavropoulos S."/>
            <person name="Stone C."/>
            <person name="Strader C."/>
            <person name="Tesfaye S."/>
            <person name="Thomson T."/>
            <person name="Thoulutsang Y."/>
            <person name="Thoulutsang D."/>
            <person name="Topham K."/>
            <person name="Topping I."/>
            <person name="Tsamla T."/>
            <person name="Vassiliev H."/>
            <person name="Vo A."/>
            <person name="Wangchuk T."/>
            <person name="Wangdi T."/>
            <person name="Weiand M."/>
            <person name="Wilkinson J."/>
            <person name="Wilson A."/>
            <person name="Yadav S."/>
            <person name="Young G."/>
            <person name="Yu Q."/>
            <person name="Zembek L."/>
            <person name="Zhong D."/>
            <person name="Zimmer A."/>
            <person name="Zwirko Z."/>
            <person name="Jaffe D.B."/>
            <person name="Alvarez P."/>
            <person name="Brockman W."/>
            <person name="Butler J."/>
            <person name="Chin C."/>
            <person name="Gnerre S."/>
            <person name="Grabherr M."/>
            <person name="Kleber M."/>
            <person name="Mauceli E."/>
            <person name="MacCallum I."/>
        </authorList>
    </citation>
    <scope>NUCLEOTIDE SEQUENCE [LARGE SCALE GENOMIC DNA]</scope>
    <source>
        <strain evidence="12">white501</strain>
    </source>
</reference>
<dbReference type="SMART" id="SM00220">
    <property type="entry name" value="S_TKc"/>
    <property type="match status" value="1"/>
</dbReference>
<feature type="compositionally biased region" description="Polar residues" evidence="9">
    <location>
        <begin position="388"/>
        <end position="403"/>
    </location>
</feature>
<dbReference type="OrthoDB" id="192887at2759"/>
<dbReference type="HOGENOM" id="CLU_309111_0_0_1"/>
<feature type="domain" description="Protein kinase" evidence="10">
    <location>
        <begin position="25"/>
        <end position="319"/>
    </location>
</feature>
<comment type="catalytic activity">
    <reaction evidence="7">
        <text>L-threonyl-[protein] + ATP = O-phospho-L-threonyl-[protein] + ADP + H(+)</text>
        <dbReference type="Rhea" id="RHEA:46608"/>
        <dbReference type="Rhea" id="RHEA-COMP:11060"/>
        <dbReference type="Rhea" id="RHEA-COMP:11605"/>
        <dbReference type="ChEBI" id="CHEBI:15378"/>
        <dbReference type="ChEBI" id="CHEBI:30013"/>
        <dbReference type="ChEBI" id="CHEBI:30616"/>
        <dbReference type="ChEBI" id="CHEBI:61977"/>
        <dbReference type="ChEBI" id="CHEBI:456216"/>
        <dbReference type="EC" id="2.7.11.24"/>
    </reaction>
</comment>
<dbReference type="SUPFAM" id="SSF56112">
    <property type="entry name" value="Protein kinase-like (PK-like)"/>
    <property type="match status" value="1"/>
</dbReference>
<dbReference type="GO" id="GO:0007030">
    <property type="term" value="P:Golgi organization"/>
    <property type="evidence" value="ECO:0007669"/>
    <property type="project" value="EnsemblMetazoa"/>
</dbReference>
<keyword evidence="12" id="KW-1185">Reference proteome</keyword>